<reference evidence="3" key="1">
    <citation type="submission" date="2020-10" db="EMBL/GenBank/DDBJ databases">
        <title>Dehalococcoides mccartyi of a TCE/Cr reducing biochatode.</title>
        <authorList>
            <person name="Matturro B."/>
        </authorList>
    </citation>
    <scope>NUCLEOTIDE SEQUENCE</scope>
    <source>
        <strain evidence="3">Bin4</strain>
    </source>
</reference>
<dbReference type="Pfam" id="PF04289">
    <property type="entry name" value="DUF447_N"/>
    <property type="match status" value="1"/>
</dbReference>
<comment type="caution">
    <text evidence="3">The sequence shown here is derived from an EMBL/GenBank/DDBJ whole genome shotgun (WGS) entry which is preliminary data.</text>
</comment>
<dbReference type="InterPro" id="IPR049288">
    <property type="entry name" value="DUF447_C"/>
</dbReference>
<dbReference type="InterPro" id="IPR012349">
    <property type="entry name" value="Split_barrel_FMN-bd"/>
</dbReference>
<evidence type="ECO:0000259" key="1">
    <source>
        <dbReference type="Pfam" id="PF04289"/>
    </source>
</evidence>
<dbReference type="EMBL" id="JADIIN010000017">
    <property type="protein sequence ID" value="MBF4468151.1"/>
    <property type="molecule type" value="Genomic_DNA"/>
</dbReference>
<dbReference type="SUPFAM" id="SSF50475">
    <property type="entry name" value="FMN-binding split barrel"/>
    <property type="match status" value="1"/>
</dbReference>
<evidence type="ECO:0000259" key="2">
    <source>
        <dbReference type="Pfam" id="PF20766"/>
    </source>
</evidence>
<feature type="domain" description="DUF447" evidence="2">
    <location>
        <begin position="166"/>
        <end position="221"/>
    </location>
</feature>
<evidence type="ECO:0000313" key="4">
    <source>
        <dbReference type="Proteomes" id="UP000658733"/>
    </source>
</evidence>
<dbReference type="RefSeq" id="WP_221061473.1">
    <property type="nucleotide sequence ID" value="NZ_AP019779.1"/>
</dbReference>
<dbReference type="AlphaFoldDB" id="A0A843AEF6"/>
<sequence>MSIDLSSVGMKKGQQYETIITTIDSEGKKNGAPIGVICKDKYKVMCRIFKGSKTLDNIILNNEFIVNITLNPILFTFATIGNIPEDFFIDSNIEYKDKNNKESKNRKNNDKNLPILNDVDAYLICKVIDIKNAFKKSDPIKKSEAKVIIANVEDIVLNNKCAKAPNRGFYCLIESLVNFTRIDIVDSEKKDYFLDRFNESKRVVNKVGSSEEKKAIELLGETLKNKGYETD</sequence>
<name>A0A843AEF6_METAZ</name>
<dbReference type="GeneID" id="66133971"/>
<dbReference type="Gene3D" id="2.30.110.10">
    <property type="entry name" value="Electron Transport, Fmn-binding Protein, Chain A"/>
    <property type="match status" value="1"/>
</dbReference>
<dbReference type="InterPro" id="IPR007386">
    <property type="entry name" value="DUF447_N"/>
</dbReference>
<protein>
    <submittedName>
        <fullName evidence="3">DUF447 family protein</fullName>
    </submittedName>
</protein>
<feature type="domain" description="DUF447" evidence="1">
    <location>
        <begin position="16"/>
        <end position="130"/>
    </location>
</feature>
<accession>A0A843AEF6</accession>
<organism evidence="3 4">
    <name type="scientific">Methanobrevibacter arboriphilus</name>
    <dbReference type="NCBI Taxonomy" id="39441"/>
    <lineage>
        <taxon>Archaea</taxon>
        <taxon>Methanobacteriati</taxon>
        <taxon>Methanobacteriota</taxon>
        <taxon>Methanomada group</taxon>
        <taxon>Methanobacteria</taxon>
        <taxon>Methanobacteriales</taxon>
        <taxon>Methanobacteriaceae</taxon>
        <taxon>Methanobrevibacter</taxon>
    </lineage>
</organism>
<evidence type="ECO:0000313" key="3">
    <source>
        <dbReference type="EMBL" id="MBF4468151.1"/>
    </source>
</evidence>
<dbReference type="Gene3D" id="1.20.58.290">
    <property type="entry name" value="Hypothetical membrane protein ta0354_69_121"/>
    <property type="match status" value="1"/>
</dbReference>
<proteinExistence type="predicted"/>
<dbReference type="Proteomes" id="UP000658733">
    <property type="component" value="Unassembled WGS sequence"/>
</dbReference>
<dbReference type="Pfam" id="PF20766">
    <property type="entry name" value="DUF447_C"/>
    <property type="match status" value="1"/>
</dbReference>
<gene>
    <name evidence="3" type="ORF">ISP01_01970</name>
</gene>